<evidence type="ECO:0000313" key="2">
    <source>
        <dbReference type="EMBL" id="RDV15285.1"/>
    </source>
</evidence>
<sequence>MGKPAVEKVNLTEKFSLINDHWNPRITGELNGQQVKLAKFMGPFEWHHHEHEDEFFMVIKGQFEMHLRDKVVTLQPGEFLIVPRGVEHRPVAHEEAEVLMFEPASTVNTGNLENSARTKTNLERL</sequence>
<accession>A0A3D8LD00</accession>
<dbReference type="EMBL" id="QRGR01000009">
    <property type="protein sequence ID" value="RDV15285.1"/>
    <property type="molecule type" value="Genomic_DNA"/>
</dbReference>
<dbReference type="OrthoDB" id="9794183at2"/>
<dbReference type="CDD" id="cd02226">
    <property type="entry name" value="cupin_YdbB-like"/>
    <property type="match status" value="1"/>
</dbReference>
<proteinExistence type="predicted"/>
<dbReference type="InterPro" id="IPR011051">
    <property type="entry name" value="RmlC_Cupin_sf"/>
</dbReference>
<dbReference type="RefSeq" id="WP_115565303.1">
    <property type="nucleotide sequence ID" value="NZ_QRGR01000009.1"/>
</dbReference>
<dbReference type="InterPro" id="IPR014710">
    <property type="entry name" value="RmlC-like_jellyroll"/>
</dbReference>
<dbReference type="Gene3D" id="2.60.120.10">
    <property type="entry name" value="Jelly Rolls"/>
    <property type="match status" value="1"/>
</dbReference>
<dbReference type="InterPro" id="IPR052044">
    <property type="entry name" value="PKS_Associated_Protein"/>
</dbReference>
<dbReference type="InterPro" id="IPR013096">
    <property type="entry name" value="Cupin_2"/>
</dbReference>
<feature type="domain" description="Cupin type-2" evidence="1">
    <location>
        <begin position="44"/>
        <end position="99"/>
    </location>
</feature>
<evidence type="ECO:0000259" key="1">
    <source>
        <dbReference type="Pfam" id="PF07883"/>
    </source>
</evidence>
<dbReference type="PANTHER" id="PTHR36114">
    <property type="entry name" value="16.7 KDA PROTEIN IN WHIE LOCUS"/>
    <property type="match status" value="1"/>
</dbReference>
<dbReference type="Pfam" id="PF07883">
    <property type="entry name" value="Cupin_2"/>
    <property type="match status" value="1"/>
</dbReference>
<comment type="caution">
    <text evidence="2">The sequence shown here is derived from an EMBL/GenBank/DDBJ whole genome shotgun (WGS) entry which is preliminary data.</text>
</comment>
<keyword evidence="3" id="KW-1185">Reference proteome</keyword>
<dbReference type="Proteomes" id="UP000256708">
    <property type="component" value="Unassembled WGS sequence"/>
</dbReference>
<reference evidence="3" key="1">
    <citation type="submission" date="2018-08" db="EMBL/GenBank/DDBJ databases">
        <authorList>
            <person name="Liu Z.-W."/>
            <person name="Du Z.-J."/>
        </authorList>
    </citation>
    <scope>NUCLEOTIDE SEQUENCE [LARGE SCALE GENOMIC DNA]</scope>
    <source>
        <strain evidence="3">H4X</strain>
    </source>
</reference>
<dbReference type="SUPFAM" id="SSF51182">
    <property type="entry name" value="RmlC-like cupins"/>
    <property type="match status" value="1"/>
</dbReference>
<gene>
    <name evidence="2" type="ORF">DXT99_09450</name>
</gene>
<evidence type="ECO:0000313" key="3">
    <source>
        <dbReference type="Proteomes" id="UP000256708"/>
    </source>
</evidence>
<name>A0A3D8LD00_9BACT</name>
<dbReference type="PANTHER" id="PTHR36114:SF1">
    <property type="entry name" value="16.7 KDA PROTEIN IN WHIE LOCUS"/>
    <property type="match status" value="1"/>
</dbReference>
<dbReference type="AlphaFoldDB" id="A0A3D8LD00"/>
<protein>
    <submittedName>
        <fullName evidence="2">Cupin domain-containing protein</fullName>
    </submittedName>
</protein>
<organism evidence="2 3">
    <name type="scientific">Pontibacter diazotrophicus</name>
    <dbReference type="NCBI Taxonomy" id="1400979"/>
    <lineage>
        <taxon>Bacteria</taxon>
        <taxon>Pseudomonadati</taxon>
        <taxon>Bacteroidota</taxon>
        <taxon>Cytophagia</taxon>
        <taxon>Cytophagales</taxon>
        <taxon>Hymenobacteraceae</taxon>
        <taxon>Pontibacter</taxon>
    </lineage>
</organism>